<feature type="transmembrane region" description="Helical" evidence="1">
    <location>
        <begin position="43"/>
        <end position="62"/>
    </location>
</feature>
<keyword evidence="1" id="KW-0812">Transmembrane</keyword>
<keyword evidence="1" id="KW-0472">Membrane</keyword>
<organism evidence="2 3">
    <name type="scientific">Candidatus Gottesmanbacteria bacterium RBG_16_37_8</name>
    <dbReference type="NCBI Taxonomy" id="1798371"/>
    <lineage>
        <taxon>Bacteria</taxon>
        <taxon>Candidatus Gottesmaniibacteriota</taxon>
    </lineage>
</organism>
<proteinExistence type="predicted"/>
<comment type="caution">
    <text evidence="2">The sequence shown here is derived from an EMBL/GenBank/DDBJ whole genome shotgun (WGS) entry which is preliminary data.</text>
</comment>
<dbReference type="EMBL" id="MFJA01000081">
    <property type="protein sequence ID" value="OGG01778.1"/>
    <property type="molecule type" value="Genomic_DNA"/>
</dbReference>
<accession>A0A1F5YNJ5</accession>
<feature type="transmembrane region" description="Helical" evidence="1">
    <location>
        <begin position="15"/>
        <end position="37"/>
    </location>
</feature>
<evidence type="ECO:0000313" key="2">
    <source>
        <dbReference type="EMBL" id="OGG01778.1"/>
    </source>
</evidence>
<gene>
    <name evidence="2" type="ORF">A2W14_01100</name>
</gene>
<dbReference type="AlphaFoldDB" id="A0A1F5YNJ5"/>
<evidence type="ECO:0000313" key="3">
    <source>
        <dbReference type="Proteomes" id="UP000176665"/>
    </source>
</evidence>
<sequence>MFNFKSLERKEQMKYRILGCIGLIAQFVGVVSLLVWRYNTPKLLLWITLGGTILIVLSAHKLRLLCFDVEEK</sequence>
<reference evidence="2 3" key="1">
    <citation type="journal article" date="2016" name="Nat. Commun.">
        <title>Thousands of microbial genomes shed light on interconnected biogeochemical processes in an aquifer system.</title>
        <authorList>
            <person name="Anantharaman K."/>
            <person name="Brown C.T."/>
            <person name="Hug L.A."/>
            <person name="Sharon I."/>
            <person name="Castelle C.J."/>
            <person name="Probst A.J."/>
            <person name="Thomas B.C."/>
            <person name="Singh A."/>
            <person name="Wilkins M.J."/>
            <person name="Karaoz U."/>
            <person name="Brodie E.L."/>
            <person name="Williams K.H."/>
            <person name="Hubbard S.S."/>
            <person name="Banfield J.F."/>
        </authorList>
    </citation>
    <scope>NUCLEOTIDE SEQUENCE [LARGE SCALE GENOMIC DNA]</scope>
</reference>
<dbReference type="Proteomes" id="UP000176665">
    <property type="component" value="Unassembled WGS sequence"/>
</dbReference>
<evidence type="ECO:0000256" key="1">
    <source>
        <dbReference type="SAM" id="Phobius"/>
    </source>
</evidence>
<name>A0A1F5YNJ5_9BACT</name>
<keyword evidence="1" id="KW-1133">Transmembrane helix</keyword>
<protein>
    <submittedName>
        <fullName evidence="2">Uncharacterized protein</fullName>
    </submittedName>
</protein>